<keyword evidence="4" id="KW-1185">Reference proteome</keyword>
<organism evidence="3 4">
    <name type="scientific">Allocatelliglobosispora scoriae</name>
    <dbReference type="NCBI Taxonomy" id="643052"/>
    <lineage>
        <taxon>Bacteria</taxon>
        <taxon>Bacillati</taxon>
        <taxon>Actinomycetota</taxon>
        <taxon>Actinomycetes</taxon>
        <taxon>Micromonosporales</taxon>
        <taxon>Micromonosporaceae</taxon>
        <taxon>Allocatelliglobosispora</taxon>
    </lineage>
</organism>
<dbReference type="PANTHER" id="PTHR40758:SF1">
    <property type="entry name" value="CONSERVED PROTEIN"/>
    <property type="match status" value="1"/>
</dbReference>
<dbReference type="Proteomes" id="UP000587527">
    <property type="component" value="Unassembled WGS sequence"/>
</dbReference>
<gene>
    <name evidence="3" type="ORF">F4553_006063</name>
</gene>
<accession>A0A841BZU9</accession>
<dbReference type="Gene3D" id="1.20.120.450">
    <property type="entry name" value="dinb family like domain"/>
    <property type="match status" value="1"/>
</dbReference>
<sequence length="259" mass="28145">MTLLGHGRYCDEIVAQTELLRTLIRGADLAVEVPTCPGWTLETLVRHIGGNLRTVETAVRTGEAVDSPAEQVAELTGPASHDPAAIEAWFAEGAARYVESMRKAGPDVQAQVWGIPWTTLPWVRRGLHDIVIHRLDASIALGVDYKLDLDLAADSIDELLELFTGLQAMGAIPKLADLRGLGESLLLVATDTGQSWHIDCGAEGFTWRQGEGRATVTLAGNLLDVLAVFYRRQPVTSPRVQVTGDTALLDFWLDRVSLT</sequence>
<evidence type="ECO:0000259" key="2">
    <source>
        <dbReference type="Pfam" id="PF11716"/>
    </source>
</evidence>
<dbReference type="Pfam" id="PF07398">
    <property type="entry name" value="MDMPI_C"/>
    <property type="match status" value="1"/>
</dbReference>
<dbReference type="EMBL" id="JACHMN010000003">
    <property type="protein sequence ID" value="MBB5872629.1"/>
    <property type="molecule type" value="Genomic_DNA"/>
</dbReference>
<dbReference type="Pfam" id="PF11716">
    <property type="entry name" value="MDMPI_N"/>
    <property type="match status" value="1"/>
</dbReference>
<dbReference type="GO" id="GO:0046872">
    <property type="term" value="F:metal ion binding"/>
    <property type="evidence" value="ECO:0007669"/>
    <property type="project" value="InterPro"/>
</dbReference>
<reference evidence="3 4" key="1">
    <citation type="submission" date="2020-08" db="EMBL/GenBank/DDBJ databases">
        <title>Sequencing the genomes of 1000 actinobacteria strains.</title>
        <authorList>
            <person name="Klenk H.-P."/>
        </authorList>
    </citation>
    <scope>NUCLEOTIDE SEQUENCE [LARGE SCALE GENOMIC DNA]</scope>
    <source>
        <strain evidence="3 4">DSM 45362</strain>
    </source>
</reference>
<evidence type="ECO:0000313" key="4">
    <source>
        <dbReference type="Proteomes" id="UP000587527"/>
    </source>
</evidence>
<feature type="domain" description="Mycothiol-dependent maleylpyruvate isomerase metal-binding" evidence="2">
    <location>
        <begin position="12"/>
        <end position="137"/>
    </location>
</feature>
<dbReference type="InterPro" id="IPR034660">
    <property type="entry name" value="DinB/YfiT-like"/>
</dbReference>
<comment type="caution">
    <text evidence="3">The sequence shown here is derived from an EMBL/GenBank/DDBJ whole genome shotgun (WGS) entry which is preliminary data.</text>
</comment>
<dbReference type="InterPro" id="IPR010872">
    <property type="entry name" value="MDMPI_C-term_domain"/>
</dbReference>
<dbReference type="PANTHER" id="PTHR40758">
    <property type="entry name" value="CONSERVED PROTEIN"/>
    <property type="match status" value="1"/>
</dbReference>
<name>A0A841BZU9_9ACTN</name>
<dbReference type="InterPro" id="IPR017517">
    <property type="entry name" value="Maleyloyr_isom"/>
</dbReference>
<dbReference type="NCBIfam" id="TIGR03083">
    <property type="entry name" value="maleylpyruvate isomerase family mycothiol-dependent enzyme"/>
    <property type="match status" value="1"/>
</dbReference>
<dbReference type="SUPFAM" id="SSF109854">
    <property type="entry name" value="DinB/YfiT-like putative metalloenzymes"/>
    <property type="match status" value="1"/>
</dbReference>
<dbReference type="AlphaFoldDB" id="A0A841BZU9"/>
<proteinExistence type="predicted"/>
<dbReference type="RefSeq" id="WP_184842566.1">
    <property type="nucleotide sequence ID" value="NZ_JACHMN010000003.1"/>
</dbReference>
<protein>
    <submittedName>
        <fullName evidence="3">Uncharacterized protein (TIGR03083 family)</fullName>
    </submittedName>
</protein>
<evidence type="ECO:0000259" key="1">
    <source>
        <dbReference type="Pfam" id="PF07398"/>
    </source>
</evidence>
<dbReference type="InterPro" id="IPR024344">
    <property type="entry name" value="MDMPI_metal-binding"/>
</dbReference>
<dbReference type="GO" id="GO:0005886">
    <property type="term" value="C:plasma membrane"/>
    <property type="evidence" value="ECO:0007669"/>
    <property type="project" value="TreeGrafter"/>
</dbReference>
<feature type="domain" description="MDMPI C-terminal" evidence="1">
    <location>
        <begin position="150"/>
        <end position="250"/>
    </location>
</feature>
<evidence type="ECO:0000313" key="3">
    <source>
        <dbReference type="EMBL" id="MBB5872629.1"/>
    </source>
</evidence>